<dbReference type="RefSeq" id="WP_189573515.1">
    <property type="nucleotide sequence ID" value="NZ_BMXV01000002.1"/>
</dbReference>
<evidence type="ECO:0000313" key="5">
    <source>
        <dbReference type="EMBL" id="GGY64677.1"/>
    </source>
</evidence>
<dbReference type="EMBL" id="BMXV01000002">
    <property type="protein sequence ID" value="GGY64677.1"/>
    <property type="molecule type" value="Genomic_DNA"/>
</dbReference>
<dbReference type="InterPro" id="IPR002347">
    <property type="entry name" value="SDR_fam"/>
</dbReference>
<accession>A0ABQ3AUN9</accession>
<evidence type="ECO:0000313" key="6">
    <source>
        <dbReference type="Proteomes" id="UP000601597"/>
    </source>
</evidence>
<dbReference type="PROSITE" id="PS00061">
    <property type="entry name" value="ADH_SHORT"/>
    <property type="match status" value="1"/>
</dbReference>
<evidence type="ECO:0000256" key="3">
    <source>
        <dbReference type="ARBA" id="ARBA00023027"/>
    </source>
</evidence>
<dbReference type="Proteomes" id="UP000601597">
    <property type="component" value="Unassembled WGS sequence"/>
</dbReference>
<keyword evidence="2" id="KW-0560">Oxidoreductase</keyword>
<evidence type="ECO:0000259" key="4">
    <source>
        <dbReference type="SMART" id="SM00822"/>
    </source>
</evidence>
<dbReference type="InterPro" id="IPR057326">
    <property type="entry name" value="KR_dom"/>
</dbReference>
<sequence>MTRLKNKVAIITGGSGGIGKVTARRFLEEGASVVLVDLKQADLDTAAEELKDLGDVLTVAADVSQEADVASYVSKAMERFGRIDVFFNNAGIEGKVAPITDQKIEDFDQVLAVNVRGLFLGLQQVLKVMQQQGSGSVINMSSVAGLMGSPGVSPYVASKHAVVGVTKSAALEMGPFGVRVNSVHPSPINTRMMRSLEEGFQPGHGEEAKAALEKDIPLGHYGESIDVANLVLFLASDESTFISGAQYRVDGGMGAHG</sequence>
<comment type="similarity">
    <text evidence="1">Belongs to the short-chain dehydrogenases/reductases (SDR) family.</text>
</comment>
<dbReference type="PRINTS" id="PR00081">
    <property type="entry name" value="GDHRDH"/>
</dbReference>
<gene>
    <name evidence="5" type="ORF">GCM10007071_09200</name>
</gene>
<dbReference type="SMART" id="SM00822">
    <property type="entry name" value="PKS_KR"/>
    <property type="match status" value="1"/>
</dbReference>
<dbReference type="Gene3D" id="3.40.50.720">
    <property type="entry name" value="NAD(P)-binding Rossmann-like Domain"/>
    <property type="match status" value="1"/>
</dbReference>
<dbReference type="PANTHER" id="PTHR24321:SF8">
    <property type="entry name" value="ESTRADIOL 17-BETA-DEHYDROGENASE 8-RELATED"/>
    <property type="match status" value="1"/>
</dbReference>
<comment type="caution">
    <text evidence="5">The sequence shown here is derived from an EMBL/GenBank/DDBJ whole genome shotgun (WGS) entry which is preliminary data.</text>
</comment>
<name>A0ABQ3AUN9_9GAMM</name>
<reference evidence="6" key="1">
    <citation type="journal article" date="2019" name="Int. J. Syst. Evol. Microbiol.">
        <title>The Global Catalogue of Microorganisms (GCM) 10K type strain sequencing project: providing services to taxonomists for standard genome sequencing and annotation.</title>
        <authorList>
            <consortium name="The Broad Institute Genomics Platform"/>
            <consortium name="The Broad Institute Genome Sequencing Center for Infectious Disease"/>
            <person name="Wu L."/>
            <person name="Ma J."/>
        </authorList>
    </citation>
    <scope>NUCLEOTIDE SEQUENCE [LARGE SCALE GENOMIC DNA]</scope>
    <source>
        <strain evidence="6">KCTC 22280</strain>
    </source>
</reference>
<dbReference type="SUPFAM" id="SSF51735">
    <property type="entry name" value="NAD(P)-binding Rossmann-fold domains"/>
    <property type="match status" value="1"/>
</dbReference>
<dbReference type="NCBIfam" id="NF005559">
    <property type="entry name" value="PRK07231.1"/>
    <property type="match status" value="1"/>
</dbReference>
<keyword evidence="3" id="KW-0520">NAD</keyword>
<protein>
    <submittedName>
        <fullName evidence="5">Short chain dehydrogenase</fullName>
    </submittedName>
</protein>
<evidence type="ECO:0000256" key="1">
    <source>
        <dbReference type="ARBA" id="ARBA00006484"/>
    </source>
</evidence>
<keyword evidence="6" id="KW-1185">Reference proteome</keyword>
<dbReference type="InterPro" id="IPR020904">
    <property type="entry name" value="Sc_DH/Rdtase_CS"/>
</dbReference>
<dbReference type="CDD" id="cd05233">
    <property type="entry name" value="SDR_c"/>
    <property type="match status" value="1"/>
</dbReference>
<dbReference type="InterPro" id="IPR036291">
    <property type="entry name" value="NAD(P)-bd_dom_sf"/>
</dbReference>
<dbReference type="PANTHER" id="PTHR24321">
    <property type="entry name" value="DEHYDROGENASES, SHORT CHAIN"/>
    <property type="match status" value="1"/>
</dbReference>
<organism evidence="5 6">
    <name type="scientific">Marinobacter zhanjiangensis</name>
    <dbReference type="NCBI Taxonomy" id="578215"/>
    <lineage>
        <taxon>Bacteria</taxon>
        <taxon>Pseudomonadati</taxon>
        <taxon>Pseudomonadota</taxon>
        <taxon>Gammaproteobacteria</taxon>
        <taxon>Pseudomonadales</taxon>
        <taxon>Marinobacteraceae</taxon>
        <taxon>Marinobacter</taxon>
    </lineage>
</organism>
<dbReference type="PRINTS" id="PR00080">
    <property type="entry name" value="SDRFAMILY"/>
</dbReference>
<evidence type="ECO:0000256" key="2">
    <source>
        <dbReference type="ARBA" id="ARBA00023002"/>
    </source>
</evidence>
<feature type="domain" description="Ketoreductase" evidence="4">
    <location>
        <begin position="7"/>
        <end position="186"/>
    </location>
</feature>
<proteinExistence type="inferred from homology"/>
<dbReference type="Pfam" id="PF13561">
    <property type="entry name" value="adh_short_C2"/>
    <property type="match status" value="1"/>
</dbReference>